<dbReference type="InterPro" id="IPR010208">
    <property type="entry name" value="Ion_transpt_RnfC/RsxC"/>
</dbReference>
<keyword evidence="8" id="KW-0472">Membrane</keyword>
<keyword evidence="5 8" id="KW-0249">Electron transport</keyword>
<dbReference type="NCBIfam" id="TIGR01945">
    <property type="entry name" value="rnfC"/>
    <property type="match status" value="1"/>
</dbReference>
<feature type="binding site" evidence="8">
    <location>
        <position position="441"/>
    </location>
    <ligand>
        <name>[4Fe-4S] cluster</name>
        <dbReference type="ChEBI" id="CHEBI:49883"/>
        <label>1</label>
    </ligand>
</feature>
<feature type="binding site" evidence="8">
    <location>
        <position position="434"/>
    </location>
    <ligand>
        <name>[4Fe-4S] cluster</name>
        <dbReference type="ChEBI" id="CHEBI:49883"/>
        <label>2</label>
    </ligand>
</feature>
<dbReference type="Proteomes" id="UP001165413">
    <property type="component" value="Unassembled WGS sequence"/>
</dbReference>
<keyword evidence="4 8" id="KW-0677">Repeat</keyword>
<dbReference type="InterPro" id="IPR017896">
    <property type="entry name" value="4Fe4S_Fe-S-bd"/>
</dbReference>
<dbReference type="PANTHER" id="PTHR43034">
    <property type="entry name" value="ION-TRANSLOCATING OXIDOREDUCTASE COMPLEX SUBUNIT C"/>
    <property type="match status" value="1"/>
</dbReference>
<feature type="binding site" evidence="8">
    <location>
        <position position="395"/>
    </location>
    <ligand>
        <name>[4Fe-4S] cluster</name>
        <dbReference type="ChEBI" id="CHEBI:49883"/>
        <label>1</label>
    </ligand>
</feature>
<comment type="caution">
    <text evidence="11">The sequence shown here is derived from an EMBL/GenBank/DDBJ whole genome shotgun (WGS) entry which is preliminary data.</text>
</comment>
<feature type="domain" description="4Fe-4S ferredoxin-type" evidence="10">
    <location>
        <begin position="382"/>
        <end position="412"/>
    </location>
</feature>
<proteinExistence type="inferred from homology"/>
<dbReference type="RefSeq" id="WP_254101808.1">
    <property type="nucleotide sequence ID" value="NZ_JANATA010000022.1"/>
</dbReference>
<dbReference type="InterPro" id="IPR017900">
    <property type="entry name" value="4Fe4S_Fe_S_CS"/>
</dbReference>
<comment type="subunit">
    <text evidence="8">The complex is composed of six subunits: RnfA, RnfB, RnfC, RnfD, RnfE and RnfG.</text>
</comment>
<evidence type="ECO:0000256" key="7">
    <source>
        <dbReference type="ARBA" id="ARBA00023014"/>
    </source>
</evidence>
<keyword evidence="8" id="KW-1278">Translocase</keyword>
<dbReference type="Pfam" id="PF10531">
    <property type="entry name" value="SLBB"/>
    <property type="match status" value="1"/>
</dbReference>
<dbReference type="EC" id="7.-.-.-" evidence="8"/>
<dbReference type="NCBIfam" id="NF003454">
    <property type="entry name" value="PRK05035.1"/>
    <property type="match status" value="1"/>
</dbReference>
<feature type="binding site" evidence="8">
    <location>
        <position position="392"/>
    </location>
    <ligand>
        <name>[4Fe-4S] cluster</name>
        <dbReference type="ChEBI" id="CHEBI:49883"/>
        <label>1</label>
    </ligand>
</feature>
<dbReference type="GO" id="GO:0009055">
    <property type="term" value="F:electron transfer activity"/>
    <property type="evidence" value="ECO:0007669"/>
    <property type="project" value="InterPro"/>
</dbReference>
<keyword evidence="6 8" id="KW-0408">Iron</keyword>
<feature type="binding site" evidence="8">
    <location>
        <position position="431"/>
    </location>
    <ligand>
        <name>[4Fe-4S] cluster</name>
        <dbReference type="ChEBI" id="CHEBI:49883"/>
        <label>2</label>
    </ligand>
</feature>
<dbReference type="Gene3D" id="3.40.50.11540">
    <property type="entry name" value="NADH-ubiquinone oxidoreductase 51kDa subunit"/>
    <property type="match status" value="1"/>
</dbReference>
<evidence type="ECO:0000256" key="2">
    <source>
        <dbReference type="ARBA" id="ARBA00022485"/>
    </source>
</evidence>
<keyword evidence="8" id="KW-1003">Cell membrane</keyword>
<sequence length="542" mass="58533">MGVSAPNSHLVPDWDSVFAQLNKGQMTDFPGGVHPPQAKALSNTTPIATPNLPDVLYIPIKQHSGVVGTISVSIGDQVKKGQALTFSSHPFSVPVHASTSGTITDIMEHPSAHASGLPETTIVLTPDGKDTWDLLPVIEDYKTASAMVLLERISDAGISGLGGAGFPTYIKTNTQKSVECIIINGIECEPYISSDDRIMREHALQIKQGIDILCHITQAKRVIVAVEDNKPEAYKALAEACGDDERMLMASVPTKYPAGGEKQLIQVLTGCEVPNGGLPIDLGILMYNVGTCFAIADAVLYGKALTQRVVTLTGQALTKPQNVWALLGTPIAHLLEHAGYKPDQQKRQKVIMGGPMMGFTVLNDTVPVVKITNCLLVPAQDELPDIDDEKPCIRCGVCADACPAGLLPQQLYWYSKAKELDKAQDYHIHDCIECGACAYVCPSEIPLVQYYRQTKAAIRQEADDKAKSDKAKERFEARQARLLADKKAREEKHRKAAEARKAAMENKGNDAKDKIAAALARAKAKRAAAAKAAQDNQQDDAN</sequence>
<evidence type="ECO:0000256" key="3">
    <source>
        <dbReference type="ARBA" id="ARBA00022723"/>
    </source>
</evidence>
<evidence type="ECO:0000256" key="6">
    <source>
        <dbReference type="ARBA" id="ARBA00023004"/>
    </source>
</evidence>
<dbReference type="GO" id="GO:0005886">
    <property type="term" value="C:plasma membrane"/>
    <property type="evidence" value="ECO:0007669"/>
    <property type="project" value="UniProtKB-SubCell"/>
</dbReference>
<name>A0AA41X4R2_9ALTE</name>
<dbReference type="InterPro" id="IPR011538">
    <property type="entry name" value="Nuo51_FMN-bd"/>
</dbReference>
<feature type="binding site" evidence="8">
    <location>
        <position position="437"/>
    </location>
    <ligand>
        <name>[4Fe-4S] cluster</name>
        <dbReference type="ChEBI" id="CHEBI:49883"/>
        <label>2</label>
    </ligand>
</feature>
<comment type="cofactor">
    <cofactor evidence="8">
        <name>[4Fe-4S] cluster</name>
        <dbReference type="ChEBI" id="CHEBI:49883"/>
    </cofactor>
    <text evidence="8">Binds 2 [4Fe-4S] clusters per subunit.</text>
</comment>
<evidence type="ECO:0000256" key="4">
    <source>
        <dbReference type="ARBA" id="ARBA00022737"/>
    </source>
</evidence>
<evidence type="ECO:0000259" key="10">
    <source>
        <dbReference type="PROSITE" id="PS51379"/>
    </source>
</evidence>
<feature type="region of interest" description="Disordered" evidence="9">
    <location>
        <begin position="484"/>
        <end position="510"/>
    </location>
</feature>
<gene>
    <name evidence="11" type="primary">rsxC</name>
    <name evidence="8" type="synonym">rnfC</name>
    <name evidence="11" type="ORF">NLF92_10915</name>
</gene>
<accession>A0AA41X4R2</accession>
<evidence type="ECO:0000256" key="1">
    <source>
        <dbReference type="ARBA" id="ARBA00022448"/>
    </source>
</evidence>
<dbReference type="EMBL" id="JANATA010000022">
    <property type="protein sequence ID" value="MCP3429456.1"/>
    <property type="molecule type" value="Genomic_DNA"/>
</dbReference>
<evidence type="ECO:0000256" key="5">
    <source>
        <dbReference type="ARBA" id="ARBA00022982"/>
    </source>
</evidence>
<dbReference type="GO" id="GO:0046872">
    <property type="term" value="F:metal ion binding"/>
    <property type="evidence" value="ECO:0007669"/>
    <property type="project" value="UniProtKB-KW"/>
</dbReference>
<evidence type="ECO:0000313" key="11">
    <source>
        <dbReference type="EMBL" id="MCP3429456.1"/>
    </source>
</evidence>
<evidence type="ECO:0000256" key="9">
    <source>
        <dbReference type="SAM" id="MobiDB-lite"/>
    </source>
</evidence>
<feature type="domain" description="4Fe-4S ferredoxin-type" evidence="10">
    <location>
        <begin position="422"/>
        <end position="451"/>
    </location>
</feature>
<keyword evidence="3 8" id="KW-0479">Metal-binding</keyword>
<comment type="subcellular location">
    <subcellularLocation>
        <location evidence="8">Cell inner membrane</location>
        <topology evidence="8">Peripheral membrane protein</topology>
    </subcellularLocation>
</comment>
<protein>
    <recommendedName>
        <fullName evidence="8">Ion-translocating oxidoreductase complex subunit C</fullName>
        <ecNumber evidence="8">7.-.-.-</ecNumber>
    </recommendedName>
    <alternativeName>
        <fullName evidence="8">Rnf electron transport complex subunit C</fullName>
    </alternativeName>
</protein>
<dbReference type="HAMAP" id="MF_00461">
    <property type="entry name" value="RsxC_RnfC"/>
    <property type="match status" value="1"/>
</dbReference>
<dbReference type="PROSITE" id="PS51379">
    <property type="entry name" value="4FE4S_FER_2"/>
    <property type="match status" value="2"/>
</dbReference>
<dbReference type="GO" id="GO:0051539">
    <property type="term" value="F:4 iron, 4 sulfur cluster binding"/>
    <property type="evidence" value="ECO:0007669"/>
    <property type="project" value="UniProtKB-KW"/>
</dbReference>
<dbReference type="Pfam" id="PF12838">
    <property type="entry name" value="Fer4_7"/>
    <property type="match status" value="1"/>
</dbReference>
<dbReference type="SUPFAM" id="SSF142019">
    <property type="entry name" value="Nqo1 FMN-binding domain-like"/>
    <property type="match status" value="1"/>
</dbReference>
<dbReference type="PROSITE" id="PS00198">
    <property type="entry name" value="4FE4S_FER_1"/>
    <property type="match status" value="2"/>
</dbReference>
<keyword evidence="7 8" id="KW-0411">Iron-sulfur</keyword>
<comment type="similarity">
    <text evidence="8">Belongs to the 4Fe4S bacterial-type ferredoxin family. RnfC subfamily.</text>
</comment>
<dbReference type="SUPFAM" id="SSF46548">
    <property type="entry name" value="alpha-helical ferredoxin"/>
    <property type="match status" value="1"/>
</dbReference>
<evidence type="ECO:0000256" key="8">
    <source>
        <dbReference type="HAMAP-Rule" id="MF_00461"/>
    </source>
</evidence>
<dbReference type="GO" id="GO:0022900">
    <property type="term" value="P:electron transport chain"/>
    <property type="evidence" value="ECO:0007669"/>
    <property type="project" value="UniProtKB-UniRule"/>
</dbReference>
<dbReference type="Pfam" id="PF01512">
    <property type="entry name" value="Complex1_51K"/>
    <property type="match status" value="1"/>
</dbReference>
<keyword evidence="2 8" id="KW-0004">4Fe-4S</keyword>
<dbReference type="InterPro" id="IPR019554">
    <property type="entry name" value="Soluble_ligand-bd"/>
</dbReference>
<evidence type="ECO:0000313" key="12">
    <source>
        <dbReference type="Proteomes" id="UP001165413"/>
    </source>
</evidence>
<dbReference type="Gene3D" id="3.30.70.20">
    <property type="match status" value="1"/>
</dbReference>
<dbReference type="FunFam" id="3.30.70.20:FF:000044">
    <property type="entry name" value="Ion-translocating oxidoreductase complex subunit C"/>
    <property type="match status" value="1"/>
</dbReference>
<feature type="binding site" evidence="8">
    <location>
        <position position="398"/>
    </location>
    <ligand>
        <name>[4Fe-4S] cluster</name>
        <dbReference type="ChEBI" id="CHEBI:49883"/>
        <label>1</label>
    </ligand>
</feature>
<dbReference type="AlphaFoldDB" id="A0AA41X4R2"/>
<comment type="function">
    <text evidence="8">Part of a membrane-bound complex that couples electron transfer with translocation of ions across the membrane.</text>
</comment>
<organism evidence="11 12">
    <name type="scientific">Opacimonas viscosa</name>
    <dbReference type="NCBI Taxonomy" id="2961944"/>
    <lineage>
        <taxon>Bacteria</taxon>
        <taxon>Pseudomonadati</taxon>
        <taxon>Pseudomonadota</taxon>
        <taxon>Gammaproteobacteria</taxon>
        <taxon>Alteromonadales</taxon>
        <taxon>Alteromonadaceae</taxon>
        <taxon>Opacimonas</taxon>
    </lineage>
</organism>
<keyword evidence="12" id="KW-1185">Reference proteome</keyword>
<dbReference type="PANTHER" id="PTHR43034:SF2">
    <property type="entry name" value="ION-TRANSLOCATING OXIDOREDUCTASE COMPLEX SUBUNIT C"/>
    <property type="match status" value="1"/>
</dbReference>
<dbReference type="InterPro" id="IPR037225">
    <property type="entry name" value="Nuo51_FMN-bd_sf"/>
</dbReference>
<keyword evidence="1 8" id="KW-0813">Transport</keyword>
<dbReference type="Pfam" id="PF13375">
    <property type="entry name" value="RnfC_N"/>
    <property type="match status" value="1"/>
</dbReference>
<feature type="binding site" evidence="8">
    <location>
        <position position="402"/>
    </location>
    <ligand>
        <name>[4Fe-4S] cluster</name>
        <dbReference type="ChEBI" id="CHEBI:49883"/>
        <label>2</label>
    </ligand>
</feature>
<dbReference type="InterPro" id="IPR026902">
    <property type="entry name" value="RnfC_N"/>
</dbReference>
<reference evidence="11" key="1">
    <citation type="submission" date="2022-07" db="EMBL/GenBank/DDBJ databases">
        <title>Characterization of the Novel Bacterium Alteromonas immobilis LMIT006 and Alteromonas gregis LMIT007.</title>
        <authorList>
            <person name="Lin X."/>
        </authorList>
    </citation>
    <scope>NUCLEOTIDE SEQUENCE</scope>
    <source>
        <strain evidence="11">LMIT007</strain>
    </source>
</reference>
<keyword evidence="8" id="KW-0997">Cell inner membrane</keyword>